<dbReference type="PROSITE" id="PS01098">
    <property type="entry name" value="LIPASE_GDSL_SER"/>
    <property type="match status" value="1"/>
</dbReference>
<dbReference type="InterPro" id="IPR036514">
    <property type="entry name" value="SGNH_hydro_sf"/>
</dbReference>
<evidence type="ECO:0000313" key="4">
    <source>
        <dbReference type="Proteomes" id="UP001428341"/>
    </source>
</evidence>
<dbReference type="GO" id="GO:0005576">
    <property type="term" value="C:extracellular region"/>
    <property type="evidence" value="ECO:0007669"/>
    <property type="project" value="TreeGrafter"/>
</dbReference>
<keyword evidence="4" id="KW-1185">Reference proteome</keyword>
<feature type="signal peptide" evidence="2">
    <location>
        <begin position="1"/>
        <end position="29"/>
    </location>
</feature>
<gene>
    <name evidence="3" type="ORF">WN944_008886</name>
</gene>
<accession>A0AAP0MNT6</accession>
<dbReference type="InterPro" id="IPR001087">
    <property type="entry name" value="GDSL"/>
</dbReference>
<dbReference type="AlphaFoldDB" id="A0AAP0MNT6"/>
<comment type="caution">
    <text evidence="3">The sequence shown here is derived from an EMBL/GenBank/DDBJ whole genome shotgun (WGS) entry which is preliminary data.</text>
</comment>
<protein>
    <submittedName>
        <fullName evidence="3">Uncharacterized protein</fullName>
    </submittedName>
</protein>
<dbReference type="GO" id="GO:0006629">
    <property type="term" value="P:lipid metabolic process"/>
    <property type="evidence" value="ECO:0007669"/>
    <property type="project" value="InterPro"/>
</dbReference>
<comment type="similarity">
    <text evidence="1">Belongs to the 'GDSL' lipolytic enzyme family.</text>
</comment>
<name>A0AAP0MNT6_9ROSI</name>
<feature type="chain" id="PRO_5042980189" evidence="2">
    <location>
        <begin position="30"/>
        <end position="253"/>
    </location>
</feature>
<evidence type="ECO:0000256" key="1">
    <source>
        <dbReference type="ARBA" id="ARBA00008668"/>
    </source>
</evidence>
<sequence>MQFLPMKLPSSSASKFLFSVFVLVVSTEAVIKLPGNVTIPAVIVFGDSIVDAGNNNNLKTPAKCNFPPYGRDFMGGVSTGRFSNGKVPSDLIVEELGIKELLPAYLQPNLQPEDLLTGVTFASGGCGYDPLTTELASAIPLSDQLQLFKEYTEKVKQIVGEEGQNRIVKTAFVLVVAGSNDIDNTYFASRVRKLQYDISAYTDLIVGLASTFFKDGSVQCTAAWVLAVIENIGWRQNQRLCKRLQRSSANVQH</sequence>
<organism evidence="3 4">
    <name type="scientific">Citrus x changshan-huyou</name>
    <dbReference type="NCBI Taxonomy" id="2935761"/>
    <lineage>
        <taxon>Eukaryota</taxon>
        <taxon>Viridiplantae</taxon>
        <taxon>Streptophyta</taxon>
        <taxon>Embryophyta</taxon>
        <taxon>Tracheophyta</taxon>
        <taxon>Spermatophyta</taxon>
        <taxon>Magnoliopsida</taxon>
        <taxon>eudicotyledons</taxon>
        <taxon>Gunneridae</taxon>
        <taxon>Pentapetalae</taxon>
        <taxon>rosids</taxon>
        <taxon>malvids</taxon>
        <taxon>Sapindales</taxon>
        <taxon>Rutaceae</taxon>
        <taxon>Aurantioideae</taxon>
        <taxon>Citrus</taxon>
    </lineage>
</organism>
<dbReference type="InterPro" id="IPR050592">
    <property type="entry name" value="GDSL_lipolytic_enzyme"/>
</dbReference>
<dbReference type="Gene3D" id="3.40.50.1110">
    <property type="entry name" value="SGNH hydrolase"/>
    <property type="match status" value="1"/>
</dbReference>
<evidence type="ECO:0000256" key="2">
    <source>
        <dbReference type="SAM" id="SignalP"/>
    </source>
</evidence>
<dbReference type="EMBL" id="JBCGBO010000003">
    <property type="protein sequence ID" value="KAK9216874.1"/>
    <property type="molecule type" value="Genomic_DNA"/>
</dbReference>
<evidence type="ECO:0000313" key="3">
    <source>
        <dbReference type="EMBL" id="KAK9216874.1"/>
    </source>
</evidence>
<reference evidence="3 4" key="1">
    <citation type="submission" date="2024-05" db="EMBL/GenBank/DDBJ databases">
        <title>Haplotype-resolved chromosome-level genome assembly of Huyou (Citrus changshanensis).</title>
        <authorList>
            <person name="Miao C."/>
            <person name="Chen W."/>
            <person name="Wu Y."/>
            <person name="Wang L."/>
            <person name="Zhao S."/>
            <person name="Grierson D."/>
            <person name="Xu C."/>
            <person name="Chen K."/>
        </authorList>
    </citation>
    <scope>NUCLEOTIDE SEQUENCE [LARGE SCALE GENOMIC DNA]</scope>
    <source>
        <strain evidence="3">01-14</strain>
        <tissue evidence="3">Leaf</tissue>
    </source>
</reference>
<keyword evidence="2" id="KW-0732">Signal</keyword>
<proteinExistence type="inferred from homology"/>
<dbReference type="Proteomes" id="UP001428341">
    <property type="component" value="Unassembled WGS sequence"/>
</dbReference>
<dbReference type="GO" id="GO:0016298">
    <property type="term" value="F:lipase activity"/>
    <property type="evidence" value="ECO:0007669"/>
    <property type="project" value="InterPro"/>
</dbReference>
<dbReference type="Pfam" id="PF00657">
    <property type="entry name" value="Lipase_GDSL"/>
    <property type="match status" value="1"/>
</dbReference>
<dbReference type="PANTHER" id="PTHR45642">
    <property type="entry name" value="GDSL ESTERASE/LIPASE EXL3"/>
    <property type="match status" value="1"/>
</dbReference>
<dbReference type="PANTHER" id="PTHR45642:SF135">
    <property type="entry name" value="GDSL ESTERASE_LIPASE EXL2"/>
    <property type="match status" value="1"/>
</dbReference>
<dbReference type="InterPro" id="IPR008265">
    <property type="entry name" value="Lipase_GDSL_AS"/>
</dbReference>